<evidence type="ECO:0000256" key="9">
    <source>
        <dbReference type="ARBA" id="ARBA00023134"/>
    </source>
</evidence>
<evidence type="ECO:0000256" key="7">
    <source>
        <dbReference type="ARBA" id="ARBA00022927"/>
    </source>
</evidence>
<accession>A0A2T7P9U7</accession>
<dbReference type="InterPro" id="IPR027417">
    <property type="entry name" value="P-loop_NTPase"/>
</dbReference>
<dbReference type="OrthoDB" id="2011769at2759"/>
<dbReference type="SUPFAM" id="SSF52540">
    <property type="entry name" value="P-loop containing nucleoside triphosphate hydrolases"/>
    <property type="match status" value="1"/>
</dbReference>
<evidence type="ECO:0000313" key="12">
    <source>
        <dbReference type="EMBL" id="PVD30194.1"/>
    </source>
</evidence>
<dbReference type="InterPro" id="IPR006689">
    <property type="entry name" value="Small_GTPase_ARF/SAR"/>
</dbReference>
<feature type="binding site" evidence="11">
    <location>
        <begin position="108"/>
        <end position="111"/>
    </location>
    <ligand>
        <name>GTP</name>
        <dbReference type="ChEBI" id="CHEBI:37565"/>
    </ligand>
</feature>
<dbReference type="GO" id="GO:0005794">
    <property type="term" value="C:Golgi apparatus"/>
    <property type="evidence" value="ECO:0007669"/>
    <property type="project" value="UniProtKB-SubCell"/>
</dbReference>
<dbReference type="EMBL" id="PZQS01000005">
    <property type="protein sequence ID" value="PVD30194.1"/>
    <property type="molecule type" value="Genomic_DNA"/>
</dbReference>
<evidence type="ECO:0000256" key="6">
    <source>
        <dbReference type="ARBA" id="ARBA00022892"/>
    </source>
</evidence>
<dbReference type="STRING" id="400727.A0A2T7P9U7"/>
<organism evidence="12 13">
    <name type="scientific">Pomacea canaliculata</name>
    <name type="common">Golden apple snail</name>
    <dbReference type="NCBI Taxonomy" id="400727"/>
    <lineage>
        <taxon>Eukaryota</taxon>
        <taxon>Metazoa</taxon>
        <taxon>Spiralia</taxon>
        <taxon>Lophotrochozoa</taxon>
        <taxon>Mollusca</taxon>
        <taxon>Gastropoda</taxon>
        <taxon>Caenogastropoda</taxon>
        <taxon>Architaenioglossa</taxon>
        <taxon>Ampullarioidea</taxon>
        <taxon>Ampullariidae</taxon>
        <taxon>Pomacea</taxon>
    </lineage>
</organism>
<dbReference type="GO" id="GO:0015031">
    <property type="term" value="P:protein transport"/>
    <property type="evidence" value="ECO:0007669"/>
    <property type="project" value="UniProtKB-KW"/>
</dbReference>
<keyword evidence="8" id="KW-0333">Golgi apparatus</keyword>
<dbReference type="InterPro" id="IPR024156">
    <property type="entry name" value="Small_GTPase_ARF"/>
</dbReference>
<name>A0A2T7P9U7_POMCA</name>
<dbReference type="SMART" id="SM00177">
    <property type="entry name" value="ARF"/>
    <property type="match status" value="1"/>
</dbReference>
<comment type="caution">
    <text evidence="12">The sequence shown here is derived from an EMBL/GenBank/DDBJ whole genome shotgun (WGS) entry which is preliminary data.</text>
</comment>
<evidence type="ECO:0000256" key="10">
    <source>
        <dbReference type="ARBA" id="ARBA00023288"/>
    </source>
</evidence>
<sequence>MGRNSSYMAGYSLLVNAPHADQKSWGTDFNVCFNVETVNYKNLHLTVWDIGGRDKMRPLIRHYYPGTDALIFVVDSGDRERLSYVTEELHNILREYELEGVPVAIMANKQDLANCMTVEEISKALRISDEQKRRDITAFATCAATGDGLSETLEWLDDQLAAKQAKHAVIKPLINAVPSSVARFSGSVSEAVKDTFAYMMAWFSAPSSNEGS</sequence>
<comment type="similarity">
    <text evidence="2">Belongs to the small GTPase superfamily. Arf family.</text>
</comment>
<comment type="subcellular location">
    <subcellularLocation>
        <location evidence="1">Golgi apparatus</location>
    </subcellularLocation>
</comment>
<evidence type="ECO:0000313" key="13">
    <source>
        <dbReference type="Proteomes" id="UP000245119"/>
    </source>
</evidence>
<dbReference type="AlphaFoldDB" id="A0A2T7P9U7"/>
<keyword evidence="6" id="KW-0931">ER-Golgi transport</keyword>
<evidence type="ECO:0000256" key="5">
    <source>
        <dbReference type="ARBA" id="ARBA00022741"/>
    </source>
</evidence>
<evidence type="ECO:0000256" key="2">
    <source>
        <dbReference type="ARBA" id="ARBA00010290"/>
    </source>
</evidence>
<keyword evidence="7" id="KW-0653">Protein transport</keyword>
<dbReference type="GO" id="GO:0003924">
    <property type="term" value="F:GTPase activity"/>
    <property type="evidence" value="ECO:0007669"/>
    <property type="project" value="InterPro"/>
</dbReference>
<dbReference type="GO" id="GO:0016192">
    <property type="term" value="P:vesicle-mediated transport"/>
    <property type="evidence" value="ECO:0007669"/>
    <property type="project" value="UniProtKB-KW"/>
</dbReference>
<keyword evidence="13" id="KW-1185">Reference proteome</keyword>
<evidence type="ECO:0000256" key="11">
    <source>
        <dbReference type="PIRSR" id="PIRSR606689-1"/>
    </source>
</evidence>
<keyword evidence="10" id="KW-0449">Lipoprotein</keyword>
<dbReference type="PROSITE" id="PS51417">
    <property type="entry name" value="ARF"/>
    <property type="match status" value="1"/>
</dbReference>
<evidence type="ECO:0000256" key="3">
    <source>
        <dbReference type="ARBA" id="ARBA00022448"/>
    </source>
</evidence>
<dbReference type="CDD" id="cd00878">
    <property type="entry name" value="Arf_Arl"/>
    <property type="match status" value="1"/>
</dbReference>
<feature type="binding site" evidence="11">
    <location>
        <position position="52"/>
    </location>
    <ligand>
        <name>GTP</name>
        <dbReference type="ChEBI" id="CHEBI:37565"/>
    </ligand>
</feature>
<gene>
    <name evidence="12" type="ORF">C0Q70_09456</name>
</gene>
<evidence type="ECO:0000256" key="4">
    <source>
        <dbReference type="ARBA" id="ARBA00022707"/>
    </source>
</evidence>
<keyword evidence="9 11" id="KW-0342">GTP-binding</keyword>
<dbReference type="Pfam" id="PF00025">
    <property type="entry name" value="Arf"/>
    <property type="match status" value="1"/>
</dbReference>
<dbReference type="GO" id="GO:0005525">
    <property type="term" value="F:GTP binding"/>
    <property type="evidence" value="ECO:0007669"/>
    <property type="project" value="UniProtKB-KW"/>
</dbReference>
<dbReference type="PRINTS" id="PR00328">
    <property type="entry name" value="SAR1GTPBP"/>
</dbReference>
<keyword evidence="5 11" id="KW-0547">Nucleotide-binding</keyword>
<evidence type="ECO:0000256" key="1">
    <source>
        <dbReference type="ARBA" id="ARBA00004555"/>
    </source>
</evidence>
<keyword evidence="4" id="KW-0519">Myristate</keyword>
<dbReference type="PROSITE" id="PS51419">
    <property type="entry name" value="RAB"/>
    <property type="match status" value="1"/>
</dbReference>
<evidence type="ECO:0000256" key="8">
    <source>
        <dbReference type="ARBA" id="ARBA00023034"/>
    </source>
</evidence>
<dbReference type="FunFam" id="3.40.50.300:FF:003500">
    <property type="entry name" value="ADP-ribosylation factor 1"/>
    <property type="match status" value="1"/>
</dbReference>
<dbReference type="Gene3D" id="3.40.50.300">
    <property type="entry name" value="P-loop containing nucleotide triphosphate hydrolases"/>
    <property type="match status" value="1"/>
</dbReference>
<dbReference type="PANTHER" id="PTHR11711">
    <property type="entry name" value="ADP RIBOSYLATION FACTOR-RELATED"/>
    <property type="match status" value="1"/>
</dbReference>
<keyword evidence="3" id="KW-0813">Transport</keyword>
<reference evidence="12 13" key="1">
    <citation type="submission" date="2018-04" db="EMBL/GenBank/DDBJ databases">
        <title>The genome of golden apple snail Pomacea canaliculata provides insight into stress tolerance and invasive adaptation.</title>
        <authorList>
            <person name="Liu C."/>
            <person name="Liu B."/>
            <person name="Ren Y."/>
            <person name="Zhang Y."/>
            <person name="Wang H."/>
            <person name="Li S."/>
            <person name="Jiang F."/>
            <person name="Yin L."/>
            <person name="Zhang G."/>
            <person name="Qian W."/>
            <person name="Fan W."/>
        </authorList>
    </citation>
    <scope>NUCLEOTIDE SEQUENCE [LARGE SCALE GENOMIC DNA]</scope>
    <source>
        <strain evidence="12">SZHN2017</strain>
        <tissue evidence="12">Muscle</tissue>
    </source>
</reference>
<protein>
    <submittedName>
        <fullName evidence="12">Uncharacterized protein</fullName>
    </submittedName>
</protein>
<dbReference type="Proteomes" id="UP000245119">
    <property type="component" value="Linkage Group LG5"/>
</dbReference>
<proteinExistence type="inferred from homology"/>